<gene>
    <name evidence="1" type="ORF">NMW_0265</name>
    <name evidence="2" type="ORF">NMW_1395</name>
</gene>
<dbReference type="EMBL" id="AM889138">
    <property type="protein sequence ID" value="CBA04642.1"/>
    <property type="molecule type" value="Genomic_DNA"/>
</dbReference>
<proteinExistence type="predicted"/>
<dbReference type="EMBL" id="AM889138">
    <property type="protein sequence ID" value="CBA08050.1"/>
    <property type="molecule type" value="Genomic_DNA"/>
</dbReference>
<dbReference type="AlphaFoldDB" id="C6SH48"/>
<protein>
    <submittedName>
        <fullName evidence="1">Putative transposase for IS1106A3</fullName>
    </submittedName>
</protein>
<reference evidence="1" key="1">
    <citation type="journal article" date="2008" name="Proc. Natl. Acad. Sci. U.S.A.">
        <title>Whole-genome comparison of disease and carriage strains provides insights into virulence evolution in Neisseria meningitidis.</title>
        <authorList>
            <person name="Schoen C."/>
            <person name="Blom J."/>
            <person name="Claus H."/>
            <person name="Schramm-Glueck A."/>
            <person name="Brandt P."/>
            <person name="Mueller T."/>
            <person name="Goesmann A."/>
            <person name="Joseph B."/>
            <person name="Konietzny S."/>
            <person name="Kurzai O."/>
            <person name="Schmitt C."/>
            <person name="Friedrich T."/>
            <person name="Linke B."/>
            <person name="Vogel U."/>
            <person name="Frosch M."/>
        </authorList>
    </citation>
    <scope>NUCLEOTIDE SEQUENCE</scope>
    <source>
        <strain evidence="1">Alpha275</strain>
    </source>
</reference>
<evidence type="ECO:0000313" key="1">
    <source>
        <dbReference type="EMBL" id="CBA04642.1"/>
    </source>
</evidence>
<organism evidence="1">
    <name type="scientific">Neisseria meningitidis alpha275</name>
    <dbReference type="NCBI Taxonomy" id="295996"/>
    <lineage>
        <taxon>Bacteria</taxon>
        <taxon>Pseudomonadati</taxon>
        <taxon>Pseudomonadota</taxon>
        <taxon>Betaproteobacteria</taxon>
        <taxon>Neisseriales</taxon>
        <taxon>Neisseriaceae</taxon>
        <taxon>Neisseria</taxon>
    </lineage>
</organism>
<name>C6SH48_NEIME</name>
<accession>C6SH48</accession>
<sequence length="57" mass="6665">MLIHYTLCRYRNWLAQDDTLSELLELINRQLTEKGLKIEKALTPPLFRPPAANSVRL</sequence>
<evidence type="ECO:0000313" key="2">
    <source>
        <dbReference type="EMBL" id="CBA08050.1"/>
    </source>
</evidence>